<dbReference type="STRING" id="1579316.RC74_16395"/>
<keyword evidence="3" id="KW-1185">Reference proteome</keyword>
<dbReference type="AlphaFoldDB" id="A0A126V4L8"/>
<accession>A0A126V4L8</accession>
<gene>
    <name evidence="2" type="ORF">RC74_16395</name>
</gene>
<evidence type="ECO:0000256" key="1">
    <source>
        <dbReference type="SAM" id="MobiDB-lite"/>
    </source>
</evidence>
<feature type="region of interest" description="Disordered" evidence="1">
    <location>
        <begin position="1"/>
        <end position="22"/>
    </location>
</feature>
<proteinExistence type="predicted"/>
<name>A0A126V4L8_9RHOB</name>
<evidence type="ECO:0000313" key="3">
    <source>
        <dbReference type="Proteomes" id="UP000070371"/>
    </source>
</evidence>
<sequence>MDSNVPEGIKEPAPPQKGAQVAHLWGKRSNKPFNAGIIDSRVPNDLKSLGILTFLSKIKIPSLCRIWDE</sequence>
<organism evidence="2 3">
    <name type="scientific">Falsihalocynthiibacter arcticus</name>
    <dbReference type="NCBI Taxonomy" id="1579316"/>
    <lineage>
        <taxon>Bacteria</taxon>
        <taxon>Pseudomonadati</taxon>
        <taxon>Pseudomonadota</taxon>
        <taxon>Alphaproteobacteria</taxon>
        <taxon>Rhodobacterales</taxon>
        <taxon>Roseobacteraceae</taxon>
        <taxon>Falsihalocynthiibacter</taxon>
    </lineage>
</organism>
<dbReference type="Proteomes" id="UP000070371">
    <property type="component" value="Chromosome"/>
</dbReference>
<protein>
    <submittedName>
        <fullName evidence="2">Uncharacterized protein</fullName>
    </submittedName>
</protein>
<dbReference type="EMBL" id="CP014327">
    <property type="protein sequence ID" value="AML52639.1"/>
    <property type="molecule type" value="Genomic_DNA"/>
</dbReference>
<dbReference type="KEGG" id="hat:RC74_16395"/>
<reference evidence="2 3" key="1">
    <citation type="submission" date="2016-02" db="EMBL/GenBank/DDBJ databases">
        <title>Complete genome sequence of Halocynthiibacter arcticus PAMC 20958t from arctic marine sediment.</title>
        <authorList>
            <person name="Lee Y.M."/>
            <person name="Baek K."/>
            <person name="Lee H.K."/>
            <person name="Shin S.C."/>
        </authorList>
    </citation>
    <scope>NUCLEOTIDE SEQUENCE [LARGE SCALE GENOMIC DNA]</scope>
    <source>
        <strain evidence="2">PAMC 20958</strain>
    </source>
</reference>
<evidence type="ECO:0000313" key="2">
    <source>
        <dbReference type="EMBL" id="AML52639.1"/>
    </source>
</evidence>